<dbReference type="GO" id="GO:0030121">
    <property type="term" value="C:AP-1 adaptor complex"/>
    <property type="evidence" value="ECO:0007669"/>
    <property type="project" value="InterPro"/>
</dbReference>
<evidence type="ECO:0000256" key="10">
    <source>
        <dbReference type="ARBA" id="ARBA00066271"/>
    </source>
</evidence>
<dbReference type="PROSITE" id="PS00989">
    <property type="entry name" value="CLAT_ADAPTOR_S"/>
    <property type="match status" value="1"/>
</dbReference>
<reference evidence="13" key="1">
    <citation type="submission" date="2018-02" db="EMBL/GenBank/DDBJ databases">
        <authorList>
            <person name="Cohen D.B."/>
            <person name="Kent A.D."/>
        </authorList>
    </citation>
    <scope>NUCLEOTIDE SEQUENCE</scope>
</reference>
<dbReference type="Gene3D" id="3.30.450.60">
    <property type="match status" value="1"/>
</dbReference>
<comment type="subcellular location">
    <subcellularLocation>
        <location evidence="1">Cytoplasmic vesicle</location>
        <location evidence="1">Clathrin-coated vesicle membrane</location>
        <topology evidence="1">Peripheral membrane protein</topology>
        <orientation evidence="1">Cytoplasmic side</orientation>
    </subcellularLocation>
    <subcellularLocation>
        <location evidence="2">Golgi apparatus</location>
    </subcellularLocation>
</comment>
<evidence type="ECO:0000256" key="1">
    <source>
        <dbReference type="ARBA" id="ARBA00004145"/>
    </source>
</evidence>
<dbReference type="InterPro" id="IPR044733">
    <property type="entry name" value="AP1_sigma"/>
</dbReference>
<dbReference type="CDD" id="cd14831">
    <property type="entry name" value="AP1_sigma"/>
    <property type="match status" value="1"/>
</dbReference>
<protein>
    <recommendedName>
        <fullName evidence="11">Adaptor AP-1 19 kDa protein</fullName>
    </recommendedName>
</protein>
<dbReference type="InterPro" id="IPR022775">
    <property type="entry name" value="AP_mu_sigma_su"/>
</dbReference>
<dbReference type="GO" id="GO:0035615">
    <property type="term" value="F:clathrin adaptor activity"/>
    <property type="evidence" value="ECO:0007669"/>
    <property type="project" value="InterPro"/>
</dbReference>
<dbReference type="PANTHER" id="PTHR11753">
    <property type="entry name" value="ADAPTOR COMPLEXES SMALL SUBUNIT FAMILY"/>
    <property type="match status" value="1"/>
</dbReference>
<comment type="subunit">
    <text evidence="10">Adaptor protein complex 1 (AP-1) is a heterotetramer composed of two large adaptins (gamma-type subunit and beta-type subunit), a medium adaptin (mu-type subunit) and a small adaptin (sigma-type subunit).</text>
</comment>
<accession>A0A2N9HIT1</accession>
<dbReference type="InterPro" id="IPR011012">
    <property type="entry name" value="Longin-like_dom_sf"/>
</dbReference>
<evidence type="ECO:0000256" key="5">
    <source>
        <dbReference type="ARBA" id="ARBA00022927"/>
    </source>
</evidence>
<dbReference type="AlphaFoldDB" id="A0A2N9HIT1"/>
<evidence type="ECO:0000256" key="3">
    <source>
        <dbReference type="ARBA" id="ARBA00006972"/>
    </source>
</evidence>
<evidence type="ECO:0000256" key="7">
    <source>
        <dbReference type="ARBA" id="ARBA00023136"/>
    </source>
</evidence>
<dbReference type="InterPro" id="IPR000804">
    <property type="entry name" value="Clathrin_sm-chain_CS"/>
</dbReference>
<keyword evidence="7" id="KW-0472">Membrane</keyword>
<dbReference type="GO" id="GO:0006886">
    <property type="term" value="P:intracellular protein transport"/>
    <property type="evidence" value="ECO:0007669"/>
    <property type="project" value="InterPro"/>
</dbReference>
<keyword evidence="4" id="KW-0813">Transport</keyword>
<dbReference type="Pfam" id="PF01217">
    <property type="entry name" value="Clat_adaptor_s"/>
    <property type="match status" value="1"/>
</dbReference>
<dbReference type="GO" id="GO:0016482">
    <property type="term" value="P:cytosolic transport"/>
    <property type="evidence" value="ECO:0007669"/>
    <property type="project" value="UniProtKB-ARBA"/>
</dbReference>
<dbReference type="InterPro" id="IPR016635">
    <property type="entry name" value="AP_complex_ssu"/>
</dbReference>
<evidence type="ECO:0000256" key="8">
    <source>
        <dbReference type="ARBA" id="ARBA00023329"/>
    </source>
</evidence>
<feature type="domain" description="AP complex mu/sigma subunit" evidence="12">
    <location>
        <begin position="100"/>
        <end position="238"/>
    </location>
</feature>
<evidence type="ECO:0000313" key="13">
    <source>
        <dbReference type="EMBL" id="SPD11529.1"/>
    </source>
</evidence>
<evidence type="ECO:0000256" key="9">
    <source>
        <dbReference type="ARBA" id="ARBA00058887"/>
    </source>
</evidence>
<name>A0A2N9HIT1_FAGSY</name>
<evidence type="ECO:0000256" key="6">
    <source>
        <dbReference type="ARBA" id="ARBA00023034"/>
    </source>
</evidence>
<evidence type="ECO:0000256" key="11">
    <source>
        <dbReference type="ARBA" id="ARBA00082295"/>
    </source>
</evidence>
<gene>
    <name evidence="13" type="ORF">FSB_LOCUS39411</name>
</gene>
<sequence>MLQVSLAARQLINALLQRDPVRRLGSNTGASEIKGHPFSGGINWPLIRCMVVVDKAMIFILGNSPPPLDVPLEFIGKDPDAKEVRWEDDGVLVNAMDLEIHFVLLISRQGKVRLTKWYSPYTQKERSKVIRELSGVILTRGPKLCNFVEWRGYKVVYKRYASLYFCMCIDEEDNELEVLEIIHHFVEILDRYFGSVCELDLIFNFHKAYYILDELLIAGELQESSKKTVARLISAQDSLVEMAKEQRSSISNIIAQATK</sequence>
<evidence type="ECO:0000256" key="2">
    <source>
        <dbReference type="ARBA" id="ARBA00004555"/>
    </source>
</evidence>
<keyword evidence="6" id="KW-0333">Golgi apparatus</keyword>
<proteinExistence type="inferred from homology"/>
<dbReference type="FunFam" id="3.30.450.60:FF:000007">
    <property type="entry name" value="AP complex subunit sigma"/>
    <property type="match status" value="1"/>
</dbReference>
<dbReference type="SUPFAM" id="SSF64356">
    <property type="entry name" value="SNARE-like"/>
    <property type="match status" value="1"/>
</dbReference>
<dbReference type="EMBL" id="OIVN01003475">
    <property type="protein sequence ID" value="SPD11529.1"/>
    <property type="molecule type" value="Genomic_DNA"/>
</dbReference>
<dbReference type="Gene3D" id="1.10.510.10">
    <property type="entry name" value="Transferase(Phosphotransferase) domain 1"/>
    <property type="match status" value="1"/>
</dbReference>
<comment type="similarity">
    <text evidence="3">Belongs to the adaptor complexes small subunit family.</text>
</comment>
<evidence type="ECO:0000259" key="12">
    <source>
        <dbReference type="Pfam" id="PF01217"/>
    </source>
</evidence>
<comment type="function">
    <text evidence="9">Subunit of clathrin-associated adaptor protein complex 1 that plays a role in protein sorting at the trans-Golgi network and early endosomes (TGN/EE). The AP complexes mediate the recruitment of clathrin to membranes and the recognition of sorting signals within the cytosolic tails of transmembrane cargo molecules.</text>
</comment>
<keyword evidence="8" id="KW-0968">Cytoplasmic vesicle</keyword>
<evidence type="ECO:0000256" key="4">
    <source>
        <dbReference type="ARBA" id="ARBA00022448"/>
    </source>
</evidence>
<dbReference type="GO" id="GO:0005829">
    <property type="term" value="C:cytosol"/>
    <property type="evidence" value="ECO:0007669"/>
    <property type="project" value="GOC"/>
</dbReference>
<keyword evidence="5" id="KW-0653">Protein transport</keyword>
<organism evidence="13">
    <name type="scientific">Fagus sylvatica</name>
    <name type="common">Beechnut</name>
    <dbReference type="NCBI Taxonomy" id="28930"/>
    <lineage>
        <taxon>Eukaryota</taxon>
        <taxon>Viridiplantae</taxon>
        <taxon>Streptophyta</taxon>
        <taxon>Embryophyta</taxon>
        <taxon>Tracheophyta</taxon>
        <taxon>Spermatophyta</taxon>
        <taxon>Magnoliopsida</taxon>
        <taxon>eudicotyledons</taxon>
        <taxon>Gunneridae</taxon>
        <taxon>Pentapetalae</taxon>
        <taxon>rosids</taxon>
        <taxon>fabids</taxon>
        <taxon>Fagales</taxon>
        <taxon>Fagaceae</taxon>
        <taxon>Fagus</taxon>
    </lineage>
</organism>